<dbReference type="OrthoDB" id="9791760at2"/>
<keyword evidence="4" id="KW-0145">Chemotaxis</keyword>
<dbReference type="GO" id="GO:0005737">
    <property type="term" value="C:cytoplasm"/>
    <property type="evidence" value="ECO:0007669"/>
    <property type="project" value="InterPro"/>
</dbReference>
<evidence type="ECO:0000259" key="5">
    <source>
        <dbReference type="PROSITE" id="PS50122"/>
    </source>
</evidence>
<evidence type="ECO:0000313" key="6">
    <source>
        <dbReference type="EMBL" id="OON78776.1"/>
    </source>
</evidence>
<proteinExistence type="predicted"/>
<dbReference type="Pfam" id="PF01339">
    <property type="entry name" value="CheB_methylest"/>
    <property type="match status" value="1"/>
</dbReference>
<dbReference type="EMBL" id="MVFC01000011">
    <property type="protein sequence ID" value="OON78776.1"/>
    <property type="molecule type" value="Genomic_DNA"/>
</dbReference>
<dbReference type="RefSeq" id="WP_077968652.1">
    <property type="nucleotide sequence ID" value="NZ_CP045178.1"/>
</dbReference>
<evidence type="ECO:0000256" key="1">
    <source>
        <dbReference type="ARBA" id="ARBA00022801"/>
    </source>
</evidence>
<dbReference type="CDD" id="cd16433">
    <property type="entry name" value="CheB"/>
    <property type="match status" value="1"/>
</dbReference>
<protein>
    <recommendedName>
        <fullName evidence="2">protein-glutamate methylesterase</fullName>
        <ecNumber evidence="2">3.1.1.61</ecNumber>
    </recommendedName>
</protein>
<gene>
    <name evidence="6" type="ORF">B1H18_15495</name>
</gene>
<feature type="active site" evidence="4">
    <location>
        <position position="139"/>
    </location>
</feature>
<comment type="caution">
    <text evidence="6">The sequence shown here is derived from an EMBL/GenBank/DDBJ whole genome shotgun (WGS) entry which is preliminary data.</text>
</comment>
<feature type="active site" evidence="4">
    <location>
        <position position="19"/>
    </location>
</feature>
<dbReference type="Gene3D" id="3.40.50.180">
    <property type="entry name" value="Methylesterase CheB, C-terminal domain"/>
    <property type="match status" value="1"/>
</dbReference>
<dbReference type="PANTHER" id="PTHR42872">
    <property type="entry name" value="PROTEIN-GLUTAMATE METHYLESTERASE/PROTEIN-GLUTAMINE GLUTAMINASE"/>
    <property type="match status" value="1"/>
</dbReference>
<reference evidence="6 7" key="1">
    <citation type="submission" date="2017-02" db="EMBL/GenBank/DDBJ databases">
        <title>Draft Genome Sequence of Streptomyces tsukubaensis F601, a Producer of the immunosuppressant tacrolimus FK506.</title>
        <authorList>
            <person name="Zong G."/>
            <person name="Zhong C."/>
            <person name="Fu J."/>
            <person name="Qin R."/>
            <person name="Cao G."/>
        </authorList>
    </citation>
    <scope>NUCLEOTIDE SEQUENCE [LARGE SCALE GENOMIC DNA]</scope>
    <source>
        <strain evidence="6 7">F601</strain>
    </source>
</reference>
<evidence type="ECO:0000256" key="2">
    <source>
        <dbReference type="ARBA" id="ARBA00039140"/>
    </source>
</evidence>
<dbReference type="GO" id="GO:0000156">
    <property type="term" value="F:phosphorelay response regulator activity"/>
    <property type="evidence" value="ECO:0007669"/>
    <property type="project" value="InterPro"/>
</dbReference>
<dbReference type="InterPro" id="IPR000673">
    <property type="entry name" value="Sig_transdc_resp-reg_Me-estase"/>
</dbReference>
<organism evidence="6 7">
    <name type="scientific">Streptomyces tsukubensis</name>
    <dbReference type="NCBI Taxonomy" id="83656"/>
    <lineage>
        <taxon>Bacteria</taxon>
        <taxon>Bacillati</taxon>
        <taxon>Actinomycetota</taxon>
        <taxon>Actinomycetes</taxon>
        <taxon>Kitasatosporales</taxon>
        <taxon>Streptomycetaceae</taxon>
        <taxon>Streptomyces</taxon>
    </lineage>
</organism>
<dbReference type="InterPro" id="IPR035909">
    <property type="entry name" value="CheB_C"/>
</dbReference>
<feature type="active site" evidence="4">
    <location>
        <position position="46"/>
    </location>
</feature>
<evidence type="ECO:0000313" key="7">
    <source>
        <dbReference type="Proteomes" id="UP000190539"/>
    </source>
</evidence>
<comment type="catalytic activity">
    <reaction evidence="3">
        <text>[protein]-L-glutamate 5-O-methyl ester + H2O = L-glutamyl-[protein] + methanol + H(+)</text>
        <dbReference type="Rhea" id="RHEA:23236"/>
        <dbReference type="Rhea" id="RHEA-COMP:10208"/>
        <dbReference type="Rhea" id="RHEA-COMP:10311"/>
        <dbReference type="ChEBI" id="CHEBI:15377"/>
        <dbReference type="ChEBI" id="CHEBI:15378"/>
        <dbReference type="ChEBI" id="CHEBI:17790"/>
        <dbReference type="ChEBI" id="CHEBI:29973"/>
        <dbReference type="ChEBI" id="CHEBI:82795"/>
        <dbReference type="EC" id="3.1.1.61"/>
    </reaction>
</comment>
<name>A0A1V4A7X8_9ACTN</name>
<dbReference type="PANTHER" id="PTHR42872:SF6">
    <property type="entry name" value="PROTEIN-GLUTAMATE METHYLESTERASE_PROTEIN-GLUTAMINE GLUTAMINASE"/>
    <property type="match status" value="1"/>
</dbReference>
<keyword evidence="7" id="KW-1185">Reference proteome</keyword>
<dbReference type="STRING" id="83656.B1H18_15495"/>
<evidence type="ECO:0000256" key="3">
    <source>
        <dbReference type="ARBA" id="ARBA00048267"/>
    </source>
</evidence>
<sequence>MKEDHDSRDAHFIVAIASSAGGIRGLTVLLGGLDESLPVAVLVVQHLDPHHRTVLAEILGRRTSLPVKLAGAGERVRPGHIYIAPPGRHLLAAPRDRIRLSGADAVNFVRPSADLLFRSVAEQYGERVIACVLTGTGRDGASGADAVKAAGGKLIVQDPDSAEFTGMPEAAVSTGRADFVLPLEDIPAAIRGLVEAKRQP</sequence>
<feature type="domain" description="CheB-type methylesterase" evidence="5">
    <location>
        <begin position="13"/>
        <end position="197"/>
    </location>
</feature>
<dbReference type="GO" id="GO:0006935">
    <property type="term" value="P:chemotaxis"/>
    <property type="evidence" value="ECO:0007669"/>
    <property type="project" value="UniProtKB-UniRule"/>
</dbReference>
<dbReference type="GO" id="GO:0008984">
    <property type="term" value="F:protein-glutamate methylesterase activity"/>
    <property type="evidence" value="ECO:0007669"/>
    <property type="project" value="UniProtKB-EC"/>
</dbReference>
<keyword evidence="1 4" id="KW-0378">Hydrolase</keyword>
<dbReference type="AlphaFoldDB" id="A0A1V4A7X8"/>
<evidence type="ECO:0000256" key="4">
    <source>
        <dbReference type="PROSITE-ProRule" id="PRU00050"/>
    </source>
</evidence>
<dbReference type="SUPFAM" id="SSF52738">
    <property type="entry name" value="Methylesterase CheB, C-terminal domain"/>
    <property type="match status" value="1"/>
</dbReference>
<dbReference type="EC" id="3.1.1.61" evidence="2"/>
<dbReference type="Proteomes" id="UP000190539">
    <property type="component" value="Unassembled WGS sequence"/>
</dbReference>
<accession>A0A1V4A7X8</accession>
<dbReference type="PROSITE" id="PS50122">
    <property type="entry name" value="CHEB"/>
    <property type="match status" value="1"/>
</dbReference>